<accession>A0A0D2B8P3</accession>
<dbReference type="GO" id="GO:0033255">
    <property type="term" value="C:SAS acetyltransferase complex"/>
    <property type="evidence" value="ECO:0007669"/>
    <property type="project" value="InterPro"/>
</dbReference>
<organism evidence="3 4">
    <name type="scientific">Verruconis gallopava</name>
    <dbReference type="NCBI Taxonomy" id="253628"/>
    <lineage>
        <taxon>Eukaryota</taxon>
        <taxon>Fungi</taxon>
        <taxon>Dikarya</taxon>
        <taxon>Ascomycota</taxon>
        <taxon>Pezizomycotina</taxon>
        <taxon>Dothideomycetes</taxon>
        <taxon>Pleosporomycetidae</taxon>
        <taxon>Venturiales</taxon>
        <taxon>Sympoventuriaceae</taxon>
        <taxon>Verruconis</taxon>
    </lineage>
</organism>
<feature type="compositionally biased region" description="Low complexity" evidence="1">
    <location>
        <begin position="352"/>
        <end position="364"/>
    </location>
</feature>
<feature type="compositionally biased region" description="Basic and acidic residues" evidence="1">
    <location>
        <begin position="332"/>
        <end position="344"/>
    </location>
</feature>
<feature type="compositionally biased region" description="Polar residues" evidence="1">
    <location>
        <begin position="187"/>
        <end position="200"/>
    </location>
</feature>
<gene>
    <name evidence="3" type="ORF">PV09_01571</name>
</gene>
<feature type="region of interest" description="Disordered" evidence="1">
    <location>
        <begin position="376"/>
        <end position="409"/>
    </location>
</feature>
<feature type="region of interest" description="Disordered" evidence="1">
    <location>
        <begin position="182"/>
        <end position="244"/>
    </location>
</feature>
<dbReference type="Pfam" id="PF15460">
    <property type="entry name" value="SAS4"/>
    <property type="match status" value="1"/>
</dbReference>
<feature type="region of interest" description="Disordered" evidence="1">
    <location>
        <begin position="332"/>
        <end position="364"/>
    </location>
</feature>
<sequence length="476" mass="53715">MVLQALRLASKADTSSTSRPPLQNSRITSFFAPLSHTSQSKAERKPSAESTRNTAQSLVRSGEVVDASAERVSTPPSSETKKRKAIPRRGNAIQGTGNQNENSPQHNGDMSPQASLAGPDSQPASHVKVKTSQETRTLRSKEKAQFKSELSMYFSNYEEIMANAPRSPDFLKVDEPIYIVDEPLKTKGSSSPAKSRSITVPTRPRAPSTHAASARSQVTSAQNEAKTVQLPSPAKSSIESGDPFADDKYLIYHRRAERREKQLRNIEKERAQHEKAHLERILEGLQGPDWLKVLGVTGVTESEQKEWRPKRDHFIREVADLVDKFERWKEEERRQRLKKEREREAEQDDNADAVSSSSAGASSSDLDARAALQLLQEAGQTPKQSRRRRSQHVLYEAPPSPEQPFTGFYKDPRLRAQALGETRHGRHMTAFGVALPDPPEAEFELYDDWTTHDSRRAREHKRRKLKREPHAQRQFI</sequence>
<dbReference type="Proteomes" id="UP000053259">
    <property type="component" value="Unassembled WGS sequence"/>
</dbReference>
<proteinExistence type="predicted"/>
<feature type="region of interest" description="Disordered" evidence="1">
    <location>
        <begin position="1"/>
        <end position="144"/>
    </location>
</feature>
<dbReference type="AlphaFoldDB" id="A0A0D2B8P3"/>
<dbReference type="InterPro" id="IPR029184">
    <property type="entry name" value="Sas4_dom"/>
</dbReference>
<feature type="compositionally biased region" description="Polar residues" evidence="1">
    <location>
        <begin position="48"/>
        <end position="59"/>
    </location>
</feature>
<evidence type="ECO:0000259" key="2">
    <source>
        <dbReference type="Pfam" id="PF15460"/>
    </source>
</evidence>
<dbReference type="GeneID" id="27309544"/>
<dbReference type="HOGENOM" id="CLU_011914_2_0_1"/>
<reference evidence="3 4" key="1">
    <citation type="submission" date="2015-01" db="EMBL/GenBank/DDBJ databases">
        <title>The Genome Sequence of Ochroconis gallopava CBS43764.</title>
        <authorList>
            <consortium name="The Broad Institute Genomics Platform"/>
            <person name="Cuomo C."/>
            <person name="de Hoog S."/>
            <person name="Gorbushina A."/>
            <person name="Stielow B."/>
            <person name="Teixiera M."/>
            <person name="Abouelleil A."/>
            <person name="Chapman S.B."/>
            <person name="Priest M."/>
            <person name="Young S.K."/>
            <person name="Wortman J."/>
            <person name="Nusbaum C."/>
            <person name="Birren B."/>
        </authorList>
    </citation>
    <scope>NUCLEOTIDE SEQUENCE [LARGE SCALE GENOMIC DNA]</scope>
    <source>
        <strain evidence="3 4">CBS 43764</strain>
    </source>
</reference>
<keyword evidence="4" id="KW-1185">Reference proteome</keyword>
<protein>
    <recommendedName>
        <fullName evidence="2">Something about silencing protein 4 domain-containing protein</fullName>
    </recommendedName>
</protein>
<dbReference type="PANTHER" id="PTHR38422:SF1">
    <property type="entry name" value="SOMETHING ABOUT SILENCING PROTEIN 4"/>
    <property type="match status" value="1"/>
</dbReference>
<evidence type="ECO:0000256" key="1">
    <source>
        <dbReference type="SAM" id="MobiDB-lite"/>
    </source>
</evidence>
<feature type="compositionally biased region" description="Basic and acidic residues" evidence="1">
    <location>
        <begin position="131"/>
        <end position="144"/>
    </location>
</feature>
<feature type="compositionally biased region" description="Polar residues" evidence="1">
    <location>
        <begin position="12"/>
        <end position="28"/>
    </location>
</feature>
<feature type="compositionally biased region" description="Basic residues" evidence="1">
    <location>
        <begin position="457"/>
        <end position="467"/>
    </location>
</feature>
<dbReference type="EMBL" id="KN847532">
    <property type="protein sequence ID" value="KIW07624.1"/>
    <property type="molecule type" value="Genomic_DNA"/>
</dbReference>
<dbReference type="InterPro" id="IPR038988">
    <property type="entry name" value="Sas4"/>
</dbReference>
<feature type="compositionally biased region" description="Polar residues" evidence="1">
    <location>
        <begin position="210"/>
        <end position="239"/>
    </location>
</feature>
<dbReference type="VEuPathDB" id="FungiDB:PV09_01571"/>
<name>A0A0D2B8P3_9PEZI</name>
<evidence type="ECO:0000313" key="3">
    <source>
        <dbReference type="EMBL" id="KIW07624.1"/>
    </source>
</evidence>
<dbReference type="PANTHER" id="PTHR38422">
    <property type="entry name" value="SOMETHING ABOUT SILENCING PROTEIN 4"/>
    <property type="match status" value="1"/>
</dbReference>
<dbReference type="InParanoid" id="A0A0D2B8P3"/>
<feature type="region of interest" description="Disordered" evidence="1">
    <location>
        <begin position="453"/>
        <end position="476"/>
    </location>
</feature>
<feature type="domain" description="Something about silencing protein 4" evidence="2">
    <location>
        <begin position="242"/>
        <end position="336"/>
    </location>
</feature>
<dbReference type="RefSeq" id="XP_016217493.1">
    <property type="nucleotide sequence ID" value="XM_016354481.1"/>
</dbReference>
<evidence type="ECO:0000313" key="4">
    <source>
        <dbReference type="Proteomes" id="UP000053259"/>
    </source>
</evidence>
<feature type="compositionally biased region" description="Polar residues" evidence="1">
    <location>
        <begin position="93"/>
        <end position="114"/>
    </location>
</feature>
<dbReference type="STRING" id="253628.A0A0D2B8P3"/>
<dbReference type="GO" id="GO:0004402">
    <property type="term" value="F:histone acetyltransferase activity"/>
    <property type="evidence" value="ECO:0007669"/>
    <property type="project" value="TreeGrafter"/>
</dbReference>
<dbReference type="OrthoDB" id="1938992at2759"/>